<dbReference type="EMBL" id="JAGQNY010000019">
    <property type="protein sequence ID" value="MCA9302451.1"/>
    <property type="molecule type" value="Genomic_DNA"/>
</dbReference>
<proteinExistence type="predicted"/>
<dbReference type="Proteomes" id="UP000714817">
    <property type="component" value="Unassembled WGS sequence"/>
</dbReference>
<organism evidence="1 2">
    <name type="scientific">candidate division WWE3 bacterium</name>
    <dbReference type="NCBI Taxonomy" id="2053526"/>
    <lineage>
        <taxon>Bacteria</taxon>
        <taxon>Katanobacteria</taxon>
    </lineage>
</organism>
<sequence>MSTKIRIAEYPSFIAENKKRSIRSDVEATTTERFLRLALLGQGNNTYMLQDRRSKLLLC</sequence>
<protein>
    <submittedName>
        <fullName evidence="1">Uncharacterized protein</fullName>
    </submittedName>
</protein>
<reference evidence="1" key="2">
    <citation type="journal article" date="2021" name="Microbiome">
        <title>Successional dynamics and alternative stable states in a saline activated sludge microbial community over 9 years.</title>
        <authorList>
            <person name="Wang Y."/>
            <person name="Ye J."/>
            <person name="Ju F."/>
            <person name="Liu L."/>
            <person name="Boyd J.A."/>
            <person name="Deng Y."/>
            <person name="Parks D.H."/>
            <person name="Jiang X."/>
            <person name="Yin X."/>
            <person name="Woodcroft B.J."/>
            <person name="Tyson G.W."/>
            <person name="Hugenholtz P."/>
            <person name="Polz M.F."/>
            <person name="Zhang T."/>
        </authorList>
    </citation>
    <scope>NUCLEOTIDE SEQUENCE</scope>
    <source>
        <strain evidence="1">HKST-UBA80</strain>
    </source>
</reference>
<evidence type="ECO:0000313" key="1">
    <source>
        <dbReference type="EMBL" id="MCA9302451.1"/>
    </source>
</evidence>
<gene>
    <name evidence="1" type="ORF">KDA10_03805</name>
</gene>
<accession>A0A955E0B2</accession>
<evidence type="ECO:0000313" key="2">
    <source>
        <dbReference type="Proteomes" id="UP000714817"/>
    </source>
</evidence>
<comment type="caution">
    <text evidence="1">The sequence shown here is derived from an EMBL/GenBank/DDBJ whole genome shotgun (WGS) entry which is preliminary data.</text>
</comment>
<reference evidence="1" key="1">
    <citation type="submission" date="2020-04" db="EMBL/GenBank/DDBJ databases">
        <authorList>
            <person name="Zhang T."/>
        </authorList>
    </citation>
    <scope>NUCLEOTIDE SEQUENCE</scope>
    <source>
        <strain evidence="1">HKST-UBA80</strain>
    </source>
</reference>
<dbReference type="AlphaFoldDB" id="A0A955E0B2"/>
<name>A0A955E0B2_UNCKA</name>